<dbReference type="Pfam" id="PF07394">
    <property type="entry name" value="DUF1501"/>
    <property type="match status" value="1"/>
</dbReference>
<gene>
    <name evidence="1" type="ORF">Csp_C27700</name>
</gene>
<organism evidence="1">
    <name type="scientific">Curvibacter symbiont subsp. Hydra magnipapillata</name>
    <dbReference type="NCBI Taxonomy" id="667019"/>
    <lineage>
        <taxon>Bacteria</taxon>
        <taxon>Pseudomonadati</taxon>
        <taxon>Pseudomonadota</taxon>
        <taxon>Betaproteobacteria</taxon>
        <taxon>Burkholderiales</taxon>
        <taxon>Comamonadaceae</taxon>
        <taxon>Curvibacter</taxon>
    </lineage>
</organism>
<dbReference type="PROSITE" id="PS51318">
    <property type="entry name" value="TAT"/>
    <property type="match status" value="1"/>
</dbReference>
<proteinExistence type="predicted"/>
<name>C9YBW1_CURXX</name>
<evidence type="ECO:0000313" key="1">
    <source>
        <dbReference type="EMBL" id="CBA31270.1"/>
    </source>
</evidence>
<evidence type="ECO:0008006" key="2">
    <source>
        <dbReference type="Google" id="ProtNLM"/>
    </source>
</evidence>
<dbReference type="AlphaFoldDB" id="C9YBW1"/>
<dbReference type="InterPro" id="IPR006311">
    <property type="entry name" value="TAT_signal"/>
</dbReference>
<accession>C9YBW1</accession>
<reference evidence="1" key="1">
    <citation type="journal article" date="2010" name="Nature">
        <title>The Dynamic genome of Hydra.</title>
        <authorList>
            <person name="Chapman J.A."/>
            <person name="Kirkness E.F."/>
            <person name="Simakov O."/>
            <person name="Hampson S.E."/>
            <person name="Mitros T."/>
            <person name="Weinmaier T."/>
            <person name="Rattei T."/>
            <person name="Balasubramanian P.G."/>
            <person name="Borman J."/>
            <person name="Busam D."/>
            <person name="Disbennett K."/>
            <person name="Pfannkoch C."/>
            <person name="Sumin N."/>
            <person name="Sutton G."/>
            <person name="Viswanathan L."/>
            <person name="Walenz B."/>
            <person name="Goodstein D.M."/>
            <person name="Hellsten U."/>
            <person name="Kawashima T."/>
            <person name="Prochnik S.E."/>
            <person name="Putnam N.H."/>
            <person name="Shu S."/>
            <person name="Blumberg B."/>
            <person name="Dana C.E."/>
            <person name="Gee L."/>
            <person name="Kibler D.F."/>
            <person name="Law L."/>
            <person name="Lindgens D."/>
            <person name="Martinez D.E."/>
            <person name="Peng J."/>
            <person name="Wigge P.A."/>
            <person name="Bertulat B."/>
            <person name="Guder C."/>
            <person name="Nakamura Y."/>
            <person name="Ozbek S."/>
            <person name="Watanabe H."/>
            <person name="Khalturin K."/>
            <person name="Hemmrich G."/>
            <person name="Franke A."/>
            <person name="Augustin R."/>
            <person name="Fraune S."/>
            <person name="Hayakawa E."/>
            <person name="Hayakawa S."/>
            <person name="Hirose M."/>
            <person name="Hwang J."/>
            <person name="Ikeo K."/>
            <person name="Nishimiya-Fujisawa C."/>
            <person name="Ogura A."/>
            <person name="Takahashi T."/>
            <person name="Steinmetz P.R."/>
            <person name="Zhang X."/>
            <person name="Aufschnaiter R."/>
            <person name="Eder M.K."/>
            <person name="Gorny A.K."/>
            <person name="Salvenmoser W."/>
            <person name="Heimberg A.M."/>
            <person name="Wheeler B.M."/>
            <person name="Peterson K.J."/>
            <person name="Boettger A."/>
            <person name="Tischler P."/>
            <person name="Wolf A."/>
            <person name="Gojobori T."/>
            <person name="Remington K.A."/>
            <person name="Strausberg R.L."/>
            <person name="Venter J."/>
            <person name="Technau U."/>
            <person name="Hobmayer B."/>
            <person name="Bosch T.C."/>
            <person name="Holstein T.W."/>
            <person name="Fujisawa T."/>
            <person name="Bode H.R."/>
            <person name="David C.N."/>
            <person name="Rokhsar D.S."/>
            <person name="Steele R.E."/>
        </authorList>
    </citation>
    <scope>NUCLEOTIDE SEQUENCE</scope>
</reference>
<dbReference type="InterPro" id="IPR010869">
    <property type="entry name" value="DUF1501"/>
</dbReference>
<protein>
    <recommendedName>
        <fullName evidence="2">DUF1501 domain-containing protein</fullName>
    </recommendedName>
</protein>
<sequence length="435" mass="46956">MEHLPARSTRIHAPLSAIPLKATLPESAMQRRHFFRQALHTTAAAAALGIPGVHLHAATAVASTGAPKFLFVFLRGGMDAASLLVPTSSSFYYEVRPEIAIAKPSADLASALPLSADWGLHPALRESLYPLYQQGELAFVPFSGTDDLSRSHFETQDSIELGQLNNGSIQYGSGFLNRLATQLQGPKPAAPMAFTDQLPIAMQGGLRVPNTSLRNLSKPSVDTRQSSIIAAMYKGTGLEGTVQSGFAVRDQVMREMSAEMDAASRGAITAKGFELEARRIARLMREQYALGFVDVGGWDTHVAQGGATGYLASRLDELGQGLAAFSQEMGSAWRNTVVVVMSEFGRTFRQNGNRGTDHGHGSVMWVLGGAVRGKQVVGEQVQMTAATLFQNRDYAVLNEYRSVLGGIFQRQWGLSDSQLKTIFPGFKGARDWGLV</sequence>
<dbReference type="EMBL" id="FN543105">
    <property type="protein sequence ID" value="CBA31270.1"/>
    <property type="molecule type" value="Genomic_DNA"/>
</dbReference>
<dbReference type="PANTHER" id="PTHR43737">
    <property type="entry name" value="BLL7424 PROTEIN"/>
    <property type="match status" value="1"/>
</dbReference>
<dbReference type="PANTHER" id="PTHR43737:SF1">
    <property type="entry name" value="DUF1501 DOMAIN-CONTAINING PROTEIN"/>
    <property type="match status" value="1"/>
</dbReference>